<evidence type="ECO:0000256" key="3">
    <source>
        <dbReference type="SAM" id="Coils"/>
    </source>
</evidence>
<feature type="coiled-coil region" evidence="3">
    <location>
        <begin position="7"/>
        <end position="80"/>
    </location>
</feature>
<comment type="similarity">
    <text evidence="1">Belongs to the ICR family.</text>
</comment>
<reference evidence="5" key="1">
    <citation type="submission" date="2020-06" db="EMBL/GenBank/DDBJ databases">
        <authorList>
            <person name="Li T."/>
            <person name="Hu X."/>
            <person name="Zhang T."/>
            <person name="Song X."/>
            <person name="Zhang H."/>
            <person name="Dai N."/>
            <person name="Sheng W."/>
            <person name="Hou X."/>
            <person name="Wei L."/>
        </authorList>
    </citation>
    <scope>NUCLEOTIDE SEQUENCE</scope>
    <source>
        <strain evidence="5">G02</strain>
        <tissue evidence="5">Leaf</tissue>
    </source>
</reference>
<dbReference type="PANTHER" id="PTHR34224:SF4">
    <property type="entry name" value="INTERACTOR OF CONSTITUTIVE ACTIVE ROPS 2, CHLOROPLASTIC"/>
    <property type="match status" value="1"/>
</dbReference>
<dbReference type="PANTHER" id="PTHR34224">
    <property type="entry name" value="INTERACTOR OF CONSTITUTIVE ACTIVE ROPS 2, CHLOROPLASTIC-RELATED"/>
    <property type="match status" value="1"/>
</dbReference>
<organism evidence="5">
    <name type="scientific">Sesamum radiatum</name>
    <name type="common">Black benniseed</name>
    <dbReference type="NCBI Taxonomy" id="300843"/>
    <lineage>
        <taxon>Eukaryota</taxon>
        <taxon>Viridiplantae</taxon>
        <taxon>Streptophyta</taxon>
        <taxon>Embryophyta</taxon>
        <taxon>Tracheophyta</taxon>
        <taxon>Spermatophyta</taxon>
        <taxon>Magnoliopsida</taxon>
        <taxon>eudicotyledons</taxon>
        <taxon>Gunneridae</taxon>
        <taxon>Pentapetalae</taxon>
        <taxon>asterids</taxon>
        <taxon>lamiids</taxon>
        <taxon>Lamiales</taxon>
        <taxon>Pedaliaceae</taxon>
        <taxon>Sesamum</taxon>
    </lineage>
</organism>
<proteinExistence type="inferred from homology"/>
<dbReference type="InterPro" id="IPR029688">
    <property type="entry name" value="ICR"/>
</dbReference>
<protein>
    <submittedName>
        <fullName evidence="5">Interactor of constitutive active ROPs 3</fullName>
    </submittedName>
</protein>
<dbReference type="AlphaFoldDB" id="A0AAW2NLA1"/>
<keyword evidence="2 3" id="KW-0175">Coiled coil</keyword>
<evidence type="ECO:0000256" key="4">
    <source>
        <dbReference type="SAM" id="MobiDB-lite"/>
    </source>
</evidence>
<feature type="region of interest" description="Disordered" evidence="4">
    <location>
        <begin position="107"/>
        <end position="145"/>
    </location>
</feature>
<comment type="caution">
    <text evidence="5">The sequence shown here is derived from an EMBL/GenBank/DDBJ whole genome shotgun (WGS) entry which is preliminary data.</text>
</comment>
<evidence type="ECO:0000313" key="5">
    <source>
        <dbReference type="EMBL" id="KAL0344610.1"/>
    </source>
</evidence>
<sequence length="145" mass="16009">MNREIERSRASDEALALAETAKAAEREALMKLGYLTEEADKSFRKAARVTEQLDAAQAANNEMEAELRRLKVQSDQWRKAAEAAAAMLSTGSNGKYVERTGSLDYHTIGGKLSSPYSEDTDDESPKKKNSNMLKKIGVLLKKGQK</sequence>
<evidence type="ECO:0000256" key="2">
    <source>
        <dbReference type="ARBA" id="ARBA00023054"/>
    </source>
</evidence>
<name>A0AAW2NLA1_SESRA</name>
<gene>
    <name evidence="5" type="ORF">Sradi_4292300</name>
</gene>
<reference evidence="5" key="2">
    <citation type="journal article" date="2024" name="Plant">
        <title>Genomic evolution and insights into agronomic trait innovations of Sesamum species.</title>
        <authorList>
            <person name="Miao H."/>
            <person name="Wang L."/>
            <person name="Qu L."/>
            <person name="Liu H."/>
            <person name="Sun Y."/>
            <person name="Le M."/>
            <person name="Wang Q."/>
            <person name="Wei S."/>
            <person name="Zheng Y."/>
            <person name="Lin W."/>
            <person name="Duan Y."/>
            <person name="Cao H."/>
            <person name="Xiong S."/>
            <person name="Wang X."/>
            <person name="Wei L."/>
            <person name="Li C."/>
            <person name="Ma Q."/>
            <person name="Ju M."/>
            <person name="Zhao R."/>
            <person name="Li G."/>
            <person name="Mu C."/>
            <person name="Tian Q."/>
            <person name="Mei H."/>
            <person name="Zhang T."/>
            <person name="Gao T."/>
            <person name="Zhang H."/>
        </authorList>
    </citation>
    <scope>NUCLEOTIDE SEQUENCE</scope>
    <source>
        <strain evidence="5">G02</strain>
    </source>
</reference>
<accession>A0AAW2NLA1</accession>
<evidence type="ECO:0000256" key="1">
    <source>
        <dbReference type="ARBA" id="ARBA00009778"/>
    </source>
</evidence>
<dbReference type="EMBL" id="JACGWJ010000019">
    <property type="protein sequence ID" value="KAL0344610.1"/>
    <property type="molecule type" value="Genomic_DNA"/>
</dbReference>